<name>A0A1F8F5U0_9BACT</name>
<dbReference type="EMBL" id="MGJL01000003">
    <property type="protein sequence ID" value="OGN08515.1"/>
    <property type="molecule type" value="Genomic_DNA"/>
</dbReference>
<evidence type="ECO:0000256" key="6">
    <source>
        <dbReference type="ARBA" id="ARBA00023136"/>
    </source>
</evidence>
<feature type="transmembrane region" description="Helical" evidence="7">
    <location>
        <begin position="65"/>
        <end position="89"/>
    </location>
</feature>
<proteinExistence type="inferred from homology"/>
<dbReference type="Pfam" id="PF03916">
    <property type="entry name" value="NrfD"/>
    <property type="match status" value="1"/>
</dbReference>
<dbReference type="InterPro" id="IPR008964">
    <property type="entry name" value="Invasin/intimin_cell_adhesion"/>
</dbReference>
<evidence type="ECO:0000313" key="8">
    <source>
        <dbReference type="EMBL" id="OGN08515.1"/>
    </source>
</evidence>
<dbReference type="Gene3D" id="2.60.40.10">
    <property type="entry name" value="Immunoglobulins"/>
    <property type="match status" value="1"/>
</dbReference>
<dbReference type="GO" id="GO:0005886">
    <property type="term" value="C:plasma membrane"/>
    <property type="evidence" value="ECO:0007669"/>
    <property type="project" value="UniProtKB-SubCell"/>
</dbReference>
<keyword evidence="4 7" id="KW-0812">Transmembrane</keyword>
<evidence type="ECO:0000256" key="7">
    <source>
        <dbReference type="SAM" id="Phobius"/>
    </source>
</evidence>
<feature type="transmembrane region" description="Helical" evidence="7">
    <location>
        <begin position="617"/>
        <end position="637"/>
    </location>
</feature>
<protein>
    <recommendedName>
        <fullName evidence="10">Polysulfide reductase</fullName>
    </recommendedName>
</protein>
<keyword evidence="6 7" id="KW-0472">Membrane</keyword>
<evidence type="ECO:0000256" key="5">
    <source>
        <dbReference type="ARBA" id="ARBA00022989"/>
    </source>
</evidence>
<dbReference type="AlphaFoldDB" id="A0A1F8F5U0"/>
<dbReference type="InterPro" id="IPR005614">
    <property type="entry name" value="NrfD-like"/>
</dbReference>
<dbReference type="PANTHER" id="PTHR43044:SF2">
    <property type="entry name" value="POLYSULPHIDE REDUCTASE NRFD"/>
    <property type="match status" value="1"/>
</dbReference>
<evidence type="ECO:0008006" key="10">
    <source>
        <dbReference type="Google" id="ProtNLM"/>
    </source>
</evidence>
<feature type="transmembrane region" description="Helical" evidence="7">
    <location>
        <begin position="278"/>
        <end position="295"/>
    </location>
</feature>
<evidence type="ECO:0000313" key="9">
    <source>
        <dbReference type="Proteomes" id="UP000178023"/>
    </source>
</evidence>
<sequence>MDTADFLRNERERILWKSITENTWRYYLWLGLLISAILWGVYAYSTQLRHGLIVTGLRDQVPWGVYITNFVFFIGISHAGTLISSILRLTGAGWRQPVTRLAEAITVASLFVGGLIPIIDMGRPDRLANIIIHGRIQSNLVWDLIGIGTYFTGSLLFFWLLMVPDVAILRDYFPNPGKVRKWLYSVLALGFSNKPEQHKILEKANHVMTIVILPLAVSVHTVVAWLFAMSLRPGWNSSIFGPYFVVGAIFSGIAAAILAMAVYRWCYGLQCYIEPLHFRNLGYLLLTMTLIYMYFNVNEYLTIGYKMTEADSHLVRDLFTGRFSRMFWSVQAIGVIMPTLILGLILGIKFLRERFIVQGTVFASVLILFGAWVKRYVIIVPTLSNPFLPTERGLPLEWINYQPTWVEWSVTVAAIAAFLLIYTLISKFFPIVSIWETREAEANSSVTEEKSSSWKIANCKSIKSIIIILLMLNIFGTSSLEAAKAENLAPKQTNINISSKNSVNASSESITEIIAVLSNPQGVTIPDIPVKFSVKVQFGELTLGSFLTNDKGEAKVILRDRRLGKYLLTAVFKGDDDYMPAETTAEVDFGNRPAPALPVEGVLIGSKPALVVALPFLAFYGSCWVVFFYCLGWLVIIKMRNCKSD</sequence>
<feature type="transmembrane region" description="Helical" evidence="7">
    <location>
        <begin position="326"/>
        <end position="348"/>
    </location>
</feature>
<dbReference type="SUPFAM" id="SSF49373">
    <property type="entry name" value="Invasin/intimin cell-adhesion fragments"/>
    <property type="match status" value="1"/>
</dbReference>
<gene>
    <name evidence="8" type="ORF">A2750_02210</name>
</gene>
<evidence type="ECO:0000256" key="3">
    <source>
        <dbReference type="ARBA" id="ARBA00022475"/>
    </source>
</evidence>
<keyword evidence="3" id="KW-1003">Cell membrane</keyword>
<feature type="transmembrane region" description="Helical" evidence="7">
    <location>
        <begin position="355"/>
        <end position="373"/>
    </location>
</feature>
<comment type="similarity">
    <text evidence="2">Belongs to the NrfD family.</text>
</comment>
<feature type="transmembrane region" description="Helical" evidence="7">
    <location>
        <begin position="405"/>
        <end position="425"/>
    </location>
</feature>
<dbReference type="InterPro" id="IPR013783">
    <property type="entry name" value="Ig-like_fold"/>
</dbReference>
<feature type="transmembrane region" description="Helical" evidence="7">
    <location>
        <begin position="26"/>
        <end position="45"/>
    </location>
</feature>
<feature type="transmembrane region" description="Helical" evidence="7">
    <location>
        <begin position="207"/>
        <end position="228"/>
    </location>
</feature>
<accession>A0A1F8F5U0</accession>
<comment type="caution">
    <text evidence="8">The sequence shown here is derived from an EMBL/GenBank/DDBJ whole genome shotgun (WGS) entry which is preliminary data.</text>
</comment>
<dbReference type="PANTHER" id="PTHR43044">
    <property type="match status" value="1"/>
</dbReference>
<feature type="transmembrane region" description="Helical" evidence="7">
    <location>
        <begin position="462"/>
        <end position="480"/>
    </location>
</feature>
<comment type="subcellular location">
    <subcellularLocation>
        <location evidence="1">Cell membrane</location>
        <topology evidence="1">Multi-pass membrane protein</topology>
    </subcellularLocation>
</comment>
<evidence type="ECO:0000256" key="1">
    <source>
        <dbReference type="ARBA" id="ARBA00004651"/>
    </source>
</evidence>
<feature type="transmembrane region" description="Helical" evidence="7">
    <location>
        <begin position="240"/>
        <end position="266"/>
    </location>
</feature>
<feature type="transmembrane region" description="Helical" evidence="7">
    <location>
        <begin position="139"/>
        <end position="161"/>
    </location>
</feature>
<reference evidence="8 9" key="1">
    <citation type="journal article" date="2016" name="Nat. Commun.">
        <title>Thousands of microbial genomes shed light on interconnected biogeochemical processes in an aquifer system.</title>
        <authorList>
            <person name="Anantharaman K."/>
            <person name="Brown C.T."/>
            <person name="Hug L.A."/>
            <person name="Sharon I."/>
            <person name="Castelle C.J."/>
            <person name="Probst A.J."/>
            <person name="Thomas B.C."/>
            <person name="Singh A."/>
            <person name="Wilkins M.J."/>
            <person name="Karaoz U."/>
            <person name="Brodie E.L."/>
            <person name="Williams K.H."/>
            <person name="Hubbard S.S."/>
            <person name="Banfield J.F."/>
        </authorList>
    </citation>
    <scope>NUCLEOTIDE SEQUENCE [LARGE SCALE GENOMIC DNA]</scope>
</reference>
<keyword evidence="5 7" id="KW-1133">Transmembrane helix</keyword>
<evidence type="ECO:0000256" key="2">
    <source>
        <dbReference type="ARBA" id="ARBA00008929"/>
    </source>
</evidence>
<dbReference type="Gene3D" id="1.20.1630.10">
    <property type="entry name" value="Formate dehydrogenase/DMSO reductase domain"/>
    <property type="match status" value="1"/>
</dbReference>
<organism evidence="8 9">
    <name type="scientific">Candidatus Yanofskybacteria bacterium RIFCSPHIGHO2_01_FULL_45_42</name>
    <dbReference type="NCBI Taxonomy" id="1802671"/>
    <lineage>
        <taxon>Bacteria</taxon>
        <taxon>Candidatus Yanofskyibacteriota</taxon>
    </lineage>
</organism>
<feature type="transmembrane region" description="Helical" evidence="7">
    <location>
        <begin position="101"/>
        <end position="119"/>
    </location>
</feature>
<dbReference type="Proteomes" id="UP000178023">
    <property type="component" value="Unassembled WGS sequence"/>
</dbReference>
<evidence type="ECO:0000256" key="4">
    <source>
        <dbReference type="ARBA" id="ARBA00022692"/>
    </source>
</evidence>